<comment type="caution">
    <text evidence="2">The sequence shown here is derived from an EMBL/GenBank/DDBJ whole genome shotgun (WGS) entry which is preliminary data.</text>
</comment>
<evidence type="ECO:0000313" key="3">
    <source>
        <dbReference type="Proteomes" id="UP001479436"/>
    </source>
</evidence>
<feature type="chain" id="PRO_5047325404" description="Lipoprotein" evidence="1">
    <location>
        <begin position="22"/>
        <end position="120"/>
    </location>
</feature>
<protein>
    <recommendedName>
        <fullName evidence="4">Lipoprotein</fullName>
    </recommendedName>
</protein>
<feature type="signal peptide" evidence="1">
    <location>
        <begin position="1"/>
        <end position="21"/>
    </location>
</feature>
<name>A0ABR2X477_9FUNG</name>
<keyword evidence="1" id="KW-0732">Signal</keyword>
<evidence type="ECO:0000256" key="1">
    <source>
        <dbReference type="SAM" id="SignalP"/>
    </source>
</evidence>
<gene>
    <name evidence="2" type="ORF">K7432_000697</name>
</gene>
<evidence type="ECO:0008006" key="4">
    <source>
        <dbReference type="Google" id="ProtNLM"/>
    </source>
</evidence>
<proteinExistence type="predicted"/>
<reference evidence="2 3" key="1">
    <citation type="submission" date="2023-04" db="EMBL/GenBank/DDBJ databases">
        <title>Genome of Basidiobolus ranarum AG-B5.</title>
        <authorList>
            <person name="Stajich J.E."/>
            <person name="Carter-House D."/>
            <person name="Gryganskyi A."/>
        </authorList>
    </citation>
    <scope>NUCLEOTIDE SEQUENCE [LARGE SCALE GENOMIC DNA]</scope>
    <source>
        <strain evidence="2 3">AG-B5</strain>
    </source>
</reference>
<dbReference type="Proteomes" id="UP001479436">
    <property type="component" value="Unassembled WGS sequence"/>
</dbReference>
<organism evidence="2 3">
    <name type="scientific">Basidiobolus ranarum</name>
    <dbReference type="NCBI Taxonomy" id="34480"/>
    <lineage>
        <taxon>Eukaryota</taxon>
        <taxon>Fungi</taxon>
        <taxon>Fungi incertae sedis</taxon>
        <taxon>Zoopagomycota</taxon>
        <taxon>Entomophthoromycotina</taxon>
        <taxon>Basidiobolomycetes</taxon>
        <taxon>Basidiobolales</taxon>
        <taxon>Basidiobolaceae</taxon>
        <taxon>Basidiobolus</taxon>
    </lineage>
</organism>
<sequence>MKGTVALTIFAIISGCVSVQGKSALLKLENRRRDTAQQLSFPEGSCQSVSFGPADRASVTPERPGRFAQAVLYPSLLQCRRRQGRIALISSDRGDVSIARQGRPVIVGGVRILVDKPRIF</sequence>
<dbReference type="EMBL" id="JASJQH010000013">
    <property type="protein sequence ID" value="KAK9768555.1"/>
    <property type="molecule type" value="Genomic_DNA"/>
</dbReference>
<accession>A0ABR2X477</accession>
<evidence type="ECO:0000313" key="2">
    <source>
        <dbReference type="EMBL" id="KAK9768555.1"/>
    </source>
</evidence>
<dbReference type="PROSITE" id="PS51257">
    <property type="entry name" value="PROKAR_LIPOPROTEIN"/>
    <property type="match status" value="1"/>
</dbReference>
<keyword evidence="3" id="KW-1185">Reference proteome</keyword>